<evidence type="ECO:0000313" key="13">
    <source>
        <dbReference type="Proteomes" id="UP000242857"/>
    </source>
</evidence>
<dbReference type="PANTHER" id="PTHR34981">
    <property type="entry name" value="CELL DIVISION PROTEIN ZAPA"/>
    <property type="match status" value="1"/>
</dbReference>
<comment type="function">
    <text evidence="9">Activator of cell division through the inhibition of FtsZ GTPase activity, therefore promoting FtsZ assembly into bundles of protofilaments necessary for the formation of the division Z ring. It is recruited early at mid-cell but it is not essential for cell division.</text>
</comment>
<dbReference type="GO" id="GO:0000917">
    <property type="term" value="P:division septum assembly"/>
    <property type="evidence" value="ECO:0007669"/>
    <property type="project" value="UniProtKB-KW"/>
</dbReference>
<evidence type="ECO:0000256" key="2">
    <source>
        <dbReference type="ARBA" id="ARBA00010074"/>
    </source>
</evidence>
<dbReference type="GO" id="GO:0032153">
    <property type="term" value="C:cell division site"/>
    <property type="evidence" value="ECO:0007669"/>
    <property type="project" value="TreeGrafter"/>
</dbReference>
<evidence type="ECO:0000256" key="4">
    <source>
        <dbReference type="ARBA" id="ARBA00022490"/>
    </source>
</evidence>
<name>A0A1M4XPX4_9GAMM</name>
<dbReference type="InterPro" id="IPR036192">
    <property type="entry name" value="Cell_div_ZapA-like_sf"/>
</dbReference>
<sequence length="93" mass="9958">MSEPVTVRILDREYTVGVEPGERDSLMAAARLLDARMRELRGGNRMVAADRLAVLTALNLAHELLQGGGGNSTGADPFALIDEANRKLDALLA</sequence>
<organism evidence="12 13">
    <name type="scientific">Thermomonas hydrothermalis</name>
    <dbReference type="NCBI Taxonomy" id="213588"/>
    <lineage>
        <taxon>Bacteria</taxon>
        <taxon>Pseudomonadati</taxon>
        <taxon>Pseudomonadota</taxon>
        <taxon>Gammaproteobacteria</taxon>
        <taxon>Lysobacterales</taxon>
        <taxon>Lysobacteraceae</taxon>
        <taxon>Thermomonas</taxon>
    </lineage>
</organism>
<gene>
    <name evidence="12" type="ORF">SAMN02745204_01478</name>
</gene>
<evidence type="ECO:0000256" key="3">
    <source>
        <dbReference type="ARBA" id="ARBA00015195"/>
    </source>
</evidence>
<evidence type="ECO:0000256" key="10">
    <source>
        <dbReference type="ARBA" id="ARBA00026068"/>
    </source>
</evidence>
<dbReference type="GO" id="GO:0000921">
    <property type="term" value="P:septin ring assembly"/>
    <property type="evidence" value="ECO:0007669"/>
    <property type="project" value="TreeGrafter"/>
</dbReference>
<dbReference type="SUPFAM" id="SSF102829">
    <property type="entry name" value="Cell division protein ZapA-like"/>
    <property type="match status" value="1"/>
</dbReference>
<keyword evidence="13" id="KW-1185">Reference proteome</keyword>
<keyword evidence="4" id="KW-0963">Cytoplasm</keyword>
<evidence type="ECO:0000256" key="7">
    <source>
        <dbReference type="ARBA" id="ARBA00023210"/>
    </source>
</evidence>
<dbReference type="AlphaFoldDB" id="A0A1M4XPX4"/>
<keyword evidence="8" id="KW-0131">Cell cycle</keyword>
<dbReference type="InterPro" id="IPR007838">
    <property type="entry name" value="Cell_div_ZapA-like"/>
</dbReference>
<comment type="subcellular location">
    <subcellularLocation>
        <location evidence="1">Cytoplasm</location>
    </subcellularLocation>
</comment>
<dbReference type="GO" id="GO:0005829">
    <property type="term" value="C:cytosol"/>
    <property type="evidence" value="ECO:0007669"/>
    <property type="project" value="TreeGrafter"/>
</dbReference>
<dbReference type="OrthoDB" id="5772359at2"/>
<evidence type="ECO:0000313" key="12">
    <source>
        <dbReference type="EMBL" id="SHE95282.1"/>
    </source>
</evidence>
<reference evidence="13" key="1">
    <citation type="submission" date="2016-11" db="EMBL/GenBank/DDBJ databases">
        <authorList>
            <person name="Varghese N."/>
            <person name="Submissions S."/>
        </authorList>
    </citation>
    <scope>NUCLEOTIDE SEQUENCE [LARGE SCALE GENOMIC DNA]</scope>
    <source>
        <strain evidence="13">DSM 14834</strain>
    </source>
</reference>
<dbReference type="PANTHER" id="PTHR34981:SF1">
    <property type="entry name" value="CELL DIVISION PROTEIN ZAPA"/>
    <property type="match status" value="1"/>
</dbReference>
<evidence type="ECO:0000256" key="11">
    <source>
        <dbReference type="ARBA" id="ARBA00033158"/>
    </source>
</evidence>
<dbReference type="EMBL" id="FQUK01000022">
    <property type="protein sequence ID" value="SHE95282.1"/>
    <property type="molecule type" value="Genomic_DNA"/>
</dbReference>
<dbReference type="Proteomes" id="UP000242857">
    <property type="component" value="Unassembled WGS sequence"/>
</dbReference>
<dbReference type="STRING" id="213588.SAMN02745204_01478"/>
<protein>
    <recommendedName>
        <fullName evidence="3">Cell division protein ZapA</fullName>
    </recommendedName>
    <alternativeName>
        <fullName evidence="11">Z ring-associated protein ZapA</fullName>
    </alternativeName>
</protein>
<dbReference type="Gene3D" id="3.30.160.880">
    <property type="entry name" value="Cell division protein ZapA protomer, N-terminal domain"/>
    <property type="match status" value="1"/>
</dbReference>
<dbReference type="InterPro" id="IPR042233">
    <property type="entry name" value="Cell_div_ZapA_N"/>
</dbReference>
<proteinExistence type="inferred from homology"/>
<dbReference type="RefSeq" id="WP_072755971.1">
    <property type="nucleotide sequence ID" value="NZ_FQUK01000022.1"/>
</dbReference>
<evidence type="ECO:0000256" key="8">
    <source>
        <dbReference type="ARBA" id="ARBA00023306"/>
    </source>
</evidence>
<comment type="similarity">
    <text evidence="2">Belongs to the ZapA family. Type 1 subfamily.</text>
</comment>
<keyword evidence="5 12" id="KW-0132">Cell division</keyword>
<comment type="subunit">
    <text evidence="10">Homodimer. Interacts with FtsZ.</text>
</comment>
<evidence type="ECO:0000256" key="5">
    <source>
        <dbReference type="ARBA" id="ARBA00022618"/>
    </source>
</evidence>
<evidence type="ECO:0000256" key="1">
    <source>
        <dbReference type="ARBA" id="ARBA00004496"/>
    </source>
</evidence>
<keyword evidence="6" id="KW-0175">Coiled coil</keyword>
<dbReference type="GO" id="GO:0043093">
    <property type="term" value="P:FtsZ-dependent cytokinesis"/>
    <property type="evidence" value="ECO:0007669"/>
    <property type="project" value="TreeGrafter"/>
</dbReference>
<dbReference type="Pfam" id="PF05164">
    <property type="entry name" value="ZapA"/>
    <property type="match status" value="1"/>
</dbReference>
<dbReference type="Gene3D" id="1.20.5.50">
    <property type="match status" value="1"/>
</dbReference>
<dbReference type="GO" id="GO:0030428">
    <property type="term" value="C:cell septum"/>
    <property type="evidence" value="ECO:0007669"/>
    <property type="project" value="TreeGrafter"/>
</dbReference>
<keyword evidence="7" id="KW-0717">Septation</keyword>
<evidence type="ECO:0000256" key="9">
    <source>
        <dbReference type="ARBA" id="ARBA00024910"/>
    </source>
</evidence>
<evidence type="ECO:0000256" key="6">
    <source>
        <dbReference type="ARBA" id="ARBA00023054"/>
    </source>
</evidence>
<accession>A0A1M4XPX4</accession>